<dbReference type="GO" id="GO:0003723">
    <property type="term" value="F:RNA binding"/>
    <property type="evidence" value="ECO:0007669"/>
    <property type="project" value="TreeGrafter"/>
</dbReference>
<evidence type="ECO:0000313" key="7">
    <source>
        <dbReference type="EMBL" id="AFS77696.1"/>
    </source>
</evidence>
<keyword evidence="8" id="KW-1185">Reference proteome</keyword>
<dbReference type="eggNOG" id="COG1203">
    <property type="taxonomic scope" value="Bacteria"/>
</dbReference>
<dbReference type="InterPro" id="IPR054712">
    <property type="entry name" value="Cas3-like_dom"/>
</dbReference>
<dbReference type="NCBIfam" id="TIGR01587">
    <property type="entry name" value="cas3_core"/>
    <property type="match status" value="1"/>
</dbReference>
<keyword evidence="5" id="KW-0051">Antiviral defense</keyword>
<keyword evidence="3" id="KW-0347">Helicase</keyword>
<evidence type="ECO:0000256" key="3">
    <source>
        <dbReference type="ARBA" id="ARBA00022806"/>
    </source>
</evidence>
<feature type="domain" description="HD Cas3-type" evidence="6">
    <location>
        <begin position="10"/>
        <end position="185"/>
    </location>
</feature>
<gene>
    <name evidence="7" type="primary">cas3</name>
    <name evidence="7" type="ordered locus">Curi_c06230</name>
</gene>
<reference evidence="7 8" key="1">
    <citation type="journal article" date="2012" name="PLoS ONE">
        <title>The purine-utilizing bacterium Clostridium acidurici 9a: a genome-guided metabolic reconsideration.</title>
        <authorList>
            <person name="Hartwich K."/>
            <person name="Poehlein A."/>
            <person name="Daniel R."/>
        </authorList>
    </citation>
    <scope>NUCLEOTIDE SEQUENCE [LARGE SCALE GENOMIC DNA]</scope>
    <source>
        <strain evidence="8">ATCC 7906 / DSM 604 / BCRC 14475 / CIP 104303 / KCTC 5404 / NCIMB 10678 / 9a</strain>
    </source>
</reference>
<dbReference type="InterPro" id="IPR011545">
    <property type="entry name" value="DEAD/DEAH_box_helicase_dom"/>
</dbReference>
<evidence type="ECO:0000256" key="1">
    <source>
        <dbReference type="ARBA" id="ARBA00022741"/>
    </source>
</evidence>
<dbReference type="InterPro" id="IPR027417">
    <property type="entry name" value="P-loop_NTPase"/>
</dbReference>
<dbReference type="SUPFAM" id="SSF109604">
    <property type="entry name" value="HD-domain/PDEase-like"/>
    <property type="match status" value="1"/>
</dbReference>
<sequence length="655" mass="76849">MIAINNYLAKSNPKETIIEHTDKLIKNFDILKEMYPSLQVNWDMLYKVCLYHDLGKMNIKFQDKIEKRKRHDDEIPHGILSLAFIDFEDLEEQGYSEDDIKIIFHSIAYHHDRVLDYTNDQLEEEIESLKSEFFGFKYDKLEFKFINDYIEEQFFIANDRIYSKNENHFLKYIMIKGLLNRLDYAASGHVKVETKNDFLLNDLNEKLLESWKEKDSNSDWNKLQQYMINHREDNIVVVAQTGMGKTEAGLLWIGDNKGFFTLPLKTAINAIYERITDKIVIDNYDEKVGLLHSDMRREYLDRKHEIESDIDEYYNKTRQLSLPLTVCTIDQIFDFVYRYRGFESKLATLSYSKVVIDEVQMYSPDLLAYLVVGLSYIDKIGGKFAILTATLPKLFVDLLEKEKVQFKMPDPFTNKRIRHSLKVENQKLNSEFIKQVYDSNKVLVICNTVKEAQKIYGELKDSLDLENINLFHSGFIKKNRKTKEEQILKFGNKDNEGKGIWVATQVVEASLDIDFDILVTELSDLNGLFQRMGRCYRDRDWNKEGYNCYVFDGGEGKCTGVGAFIDKEIFRLSKKALKNIDGNIDENKKMELIDSVYTTEKLNGTDYYTKLIDAIVYVKSIESFEKSKKETMKMFRNIHSTTVIPKIVYDENKKK</sequence>
<keyword evidence="2" id="KW-0378">Hydrolase</keyword>
<evidence type="ECO:0000256" key="5">
    <source>
        <dbReference type="ARBA" id="ARBA00023118"/>
    </source>
</evidence>
<dbReference type="Gene3D" id="1.10.3210.10">
    <property type="entry name" value="Hypothetical protein af1432"/>
    <property type="match status" value="1"/>
</dbReference>
<accession>K0AZ91</accession>
<name>K0AZ91_GOTA9</name>
<dbReference type="AlphaFoldDB" id="K0AZ91"/>
<keyword evidence="1" id="KW-0547">Nucleotide-binding</keyword>
<dbReference type="CDD" id="cd09641">
    <property type="entry name" value="Cas3''_I"/>
    <property type="match status" value="1"/>
</dbReference>
<dbReference type="Gene3D" id="3.40.50.300">
    <property type="entry name" value="P-loop containing nucleotide triphosphate hydrolases"/>
    <property type="match status" value="2"/>
</dbReference>
<evidence type="ECO:0000313" key="8">
    <source>
        <dbReference type="Proteomes" id="UP000006094"/>
    </source>
</evidence>
<dbReference type="InterPro" id="IPR050547">
    <property type="entry name" value="DEAD_box_RNA_helicases"/>
</dbReference>
<dbReference type="GO" id="GO:0051607">
    <property type="term" value="P:defense response to virus"/>
    <property type="evidence" value="ECO:0007669"/>
    <property type="project" value="UniProtKB-KW"/>
</dbReference>
<dbReference type="GO" id="GO:0003724">
    <property type="term" value="F:RNA helicase activity"/>
    <property type="evidence" value="ECO:0007669"/>
    <property type="project" value="TreeGrafter"/>
</dbReference>
<dbReference type="Pfam" id="PF22590">
    <property type="entry name" value="Cas3-like_C_2"/>
    <property type="match status" value="1"/>
</dbReference>
<dbReference type="PANTHER" id="PTHR47963">
    <property type="entry name" value="DEAD-BOX ATP-DEPENDENT RNA HELICASE 47, MITOCHONDRIAL"/>
    <property type="match status" value="1"/>
</dbReference>
<evidence type="ECO:0000259" key="6">
    <source>
        <dbReference type="PROSITE" id="PS51643"/>
    </source>
</evidence>
<dbReference type="GO" id="GO:0016787">
    <property type="term" value="F:hydrolase activity"/>
    <property type="evidence" value="ECO:0007669"/>
    <property type="project" value="UniProtKB-KW"/>
</dbReference>
<proteinExistence type="predicted"/>
<dbReference type="SUPFAM" id="SSF52540">
    <property type="entry name" value="P-loop containing nucleoside triphosphate hydrolases"/>
    <property type="match status" value="1"/>
</dbReference>
<dbReference type="KEGG" id="cad:Curi_c06230"/>
<dbReference type="SMART" id="SM00487">
    <property type="entry name" value="DEXDc"/>
    <property type="match status" value="1"/>
</dbReference>
<organism evidence="7 8">
    <name type="scientific">Gottschalkia acidurici (strain ATCC 7906 / DSM 604 / BCRC 14475 / CIP 104303 / KCTC 5404 / NCIMB 10678 / 9a)</name>
    <name type="common">Clostridium acidurici</name>
    <dbReference type="NCBI Taxonomy" id="1128398"/>
    <lineage>
        <taxon>Bacteria</taxon>
        <taxon>Bacillati</taxon>
        <taxon>Bacillota</taxon>
        <taxon>Tissierellia</taxon>
        <taxon>Tissierellales</taxon>
        <taxon>Gottschalkiaceae</taxon>
        <taxon>Gottschalkia</taxon>
    </lineage>
</organism>
<evidence type="ECO:0000256" key="2">
    <source>
        <dbReference type="ARBA" id="ARBA00022801"/>
    </source>
</evidence>
<evidence type="ECO:0000256" key="4">
    <source>
        <dbReference type="ARBA" id="ARBA00022840"/>
    </source>
</evidence>
<dbReference type="EMBL" id="CP003326">
    <property type="protein sequence ID" value="AFS77696.1"/>
    <property type="molecule type" value="Genomic_DNA"/>
</dbReference>
<dbReference type="NCBIfam" id="TIGR01596">
    <property type="entry name" value="cas3_HD"/>
    <property type="match status" value="1"/>
</dbReference>
<dbReference type="InterPro" id="IPR006483">
    <property type="entry name" value="CRISPR-assoc_Cas3_HD"/>
</dbReference>
<dbReference type="GO" id="GO:0005524">
    <property type="term" value="F:ATP binding"/>
    <property type="evidence" value="ECO:0007669"/>
    <property type="project" value="UniProtKB-KW"/>
</dbReference>
<dbReference type="HOGENOM" id="CLU_009347_0_0_9"/>
<dbReference type="PROSITE" id="PS51643">
    <property type="entry name" value="HD_CAS3"/>
    <property type="match status" value="1"/>
</dbReference>
<dbReference type="Pfam" id="PF00270">
    <property type="entry name" value="DEAD"/>
    <property type="match status" value="1"/>
</dbReference>
<dbReference type="InterPro" id="IPR006474">
    <property type="entry name" value="Helicase_Cas3_CRISPR-ass_core"/>
</dbReference>
<dbReference type="InterPro" id="IPR014001">
    <property type="entry name" value="Helicase_ATP-bd"/>
</dbReference>
<dbReference type="STRING" id="1128398.Curi_c06230"/>
<dbReference type="PATRIC" id="fig|1128398.3.peg.659"/>
<dbReference type="RefSeq" id="WP_014966833.1">
    <property type="nucleotide sequence ID" value="NC_018664.1"/>
</dbReference>
<keyword evidence="4" id="KW-0067">ATP-binding</keyword>
<dbReference type="PANTHER" id="PTHR47963:SF9">
    <property type="entry name" value="CRISPR-ASSOCIATED ENDONUCLEASE_HELICASE CAS3"/>
    <property type="match status" value="1"/>
</dbReference>
<protein>
    <submittedName>
        <fullName evidence="7">CRISPR-associated helicase Cas3</fullName>
    </submittedName>
</protein>
<dbReference type="Proteomes" id="UP000006094">
    <property type="component" value="Chromosome"/>
</dbReference>